<dbReference type="OrthoDB" id="6179at2"/>
<evidence type="ECO:0000313" key="3">
    <source>
        <dbReference type="Proteomes" id="UP000184604"/>
    </source>
</evidence>
<dbReference type="CDD" id="cd00882">
    <property type="entry name" value="Ras_like_GTPase"/>
    <property type="match status" value="1"/>
</dbReference>
<comment type="similarity">
    <text evidence="1">Belongs to the EutP/PduV family.</text>
</comment>
<organism evidence="2 3">
    <name type="scientific">Clostridium kluyveri</name>
    <dbReference type="NCBI Taxonomy" id="1534"/>
    <lineage>
        <taxon>Bacteria</taxon>
        <taxon>Bacillati</taxon>
        <taxon>Bacillota</taxon>
        <taxon>Clostridia</taxon>
        <taxon>Eubacteriales</taxon>
        <taxon>Clostridiaceae</taxon>
        <taxon>Clostridium</taxon>
    </lineage>
</organism>
<dbReference type="Pfam" id="PF10662">
    <property type="entry name" value="PduV-EutP"/>
    <property type="match status" value="1"/>
</dbReference>
<dbReference type="InterPro" id="IPR012381">
    <property type="entry name" value="EutP_PduV"/>
</dbReference>
<dbReference type="RefSeq" id="WP_073540289.1">
    <property type="nucleotide sequence ID" value="NZ_CP018335.1"/>
</dbReference>
<sequence>MKIVMVIGKTGSGKTTLCKAISGQDVSIEEMSYRSTQTTDIINGTFIDTPGQYIENKWYGSLTIISADCDIMAICQDCTSMESVFPPSFAGIFAKPVIGIITKMDLCEDMDSVKMVEEMLSMAGAETIFRVSSLSKLGFEEIKKYIKN</sequence>
<dbReference type="InterPro" id="IPR027417">
    <property type="entry name" value="P-loop_NTPase"/>
</dbReference>
<dbReference type="PANTHER" id="PTHR40453">
    <property type="entry name" value="PROTEIN YOEF"/>
    <property type="match status" value="1"/>
</dbReference>
<accession>A0A1L5FCI9</accession>
<dbReference type="GO" id="GO:0006576">
    <property type="term" value="P:biogenic amine metabolic process"/>
    <property type="evidence" value="ECO:0007669"/>
    <property type="project" value="InterPro"/>
</dbReference>
<proteinExistence type="inferred from homology"/>
<dbReference type="GO" id="GO:0005524">
    <property type="term" value="F:ATP binding"/>
    <property type="evidence" value="ECO:0007669"/>
    <property type="project" value="UniProtKB-UniRule"/>
</dbReference>
<dbReference type="Proteomes" id="UP000184604">
    <property type="component" value="Chromosome"/>
</dbReference>
<dbReference type="NCBIfam" id="TIGR02528">
    <property type="entry name" value="EutP"/>
    <property type="match status" value="1"/>
</dbReference>
<evidence type="ECO:0000256" key="1">
    <source>
        <dbReference type="PIRNR" id="PIRNR036409"/>
    </source>
</evidence>
<dbReference type="PIRSF" id="PIRSF036409">
    <property type="entry name" value="EutP_PduV"/>
    <property type="match status" value="1"/>
</dbReference>
<dbReference type="SUPFAM" id="SSF52540">
    <property type="entry name" value="P-loop containing nucleoside triphosphate hydrolases"/>
    <property type="match status" value="1"/>
</dbReference>
<dbReference type="PANTHER" id="PTHR40453:SF1">
    <property type="entry name" value="PROTEIN YOEF"/>
    <property type="match status" value="1"/>
</dbReference>
<protein>
    <submittedName>
        <fullName evidence="2">Ethanolamine utilization protein EutP</fullName>
    </submittedName>
</protein>
<dbReference type="AlphaFoldDB" id="A0A1L5FCI9"/>
<gene>
    <name evidence="2" type="ORF">BS101_19375</name>
</gene>
<dbReference type="Gene3D" id="3.40.50.300">
    <property type="entry name" value="P-loop containing nucleotide triphosphate hydrolases"/>
    <property type="match status" value="1"/>
</dbReference>
<reference evidence="2 3" key="1">
    <citation type="submission" date="2016-12" db="EMBL/GenBank/DDBJ databases">
        <title>Complete genome sequence of Clostridium kluyveri JZZ isolated from the pit mud of a Chinese flavor liquor-making factory.</title>
        <authorList>
            <person name="Wang Y."/>
        </authorList>
    </citation>
    <scope>NUCLEOTIDE SEQUENCE [LARGE SCALE GENOMIC DNA]</scope>
    <source>
        <strain evidence="2 3">JZZ</strain>
    </source>
</reference>
<dbReference type="EMBL" id="CP018335">
    <property type="protein sequence ID" value="APM40726.1"/>
    <property type="molecule type" value="Genomic_DNA"/>
</dbReference>
<keyword evidence="1" id="KW-0547">Nucleotide-binding</keyword>
<evidence type="ECO:0000313" key="2">
    <source>
        <dbReference type="EMBL" id="APM40726.1"/>
    </source>
</evidence>
<name>A0A1L5FCI9_CLOKL</name>